<comment type="caution">
    <text evidence="3">The sequence shown here is derived from an EMBL/GenBank/DDBJ whole genome shotgun (WGS) entry which is preliminary data.</text>
</comment>
<evidence type="ECO:0000256" key="2">
    <source>
        <dbReference type="SAM" id="SignalP"/>
    </source>
</evidence>
<dbReference type="Proteomes" id="UP000309848">
    <property type="component" value="Unassembled WGS sequence"/>
</dbReference>
<proteinExistence type="predicted"/>
<evidence type="ECO:0000256" key="1">
    <source>
        <dbReference type="SAM" id="MobiDB-lite"/>
    </source>
</evidence>
<organism evidence="3 4">
    <name type="scientific">Sphingomonas naasensis</name>
    <dbReference type="NCBI Taxonomy" id="1344951"/>
    <lineage>
        <taxon>Bacteria</taxon>
        <taxon>Pseudomonadati</taxon>
        <taxon>Pseudomonadota</taxon>
        <taxon>Alphaproteobacteria</taxon>
        <taxon>Sphingomonadales</taxon>
        <taxon>Sphingomonadaceae</taxon>
        <taxon>Sphingomonas</taxon>
    </lineage>
</organism>
<accession>A0A4S1WSG6</accession>
<evidence type="ECO:0000313" key="3">
    <source>
        <dbReference type="EMBL" id="TGX46359.1"/>
    </source>
</evidence>
<name>A0A4S1WSG6_9SPHN</name>
<dbReference type="EMBL" id="SRXU01000001">
    <property type="protein sequence ID" value="TGX46359.1"/>
    <property type="molecule type" value="Genomic_DNA"/>
</dbReference>
<dbReference type="AlphaFoldDB" id="A0A4S1WSG6"/>
<gene>
    <name evidence="3" type="ORF">E5A74_04195</name>
</gene>
<keyword evidence="2" id="KW-0732">Signal</keyword>
<dbReference type="RefSeq" id="WP_135982971.1">
    <property type="nucleotide sequence ID" value="NZ_JAASQM010000001.1"/>
</dbReference>
<sequence length="652" mass="70176">MLSRSMFKRSLLQSALLLAPLSAAITAPVPAIAQKAKIAPDNSVMGVRLHGKWQDDKHEYHFTPLPGGKVQFRQIVRETGREYANGILEPALTQGAMIGTVRYVPVSGFPADRELKAWVADNNRLWMNGANATPELVPFSRIEEGRAQLSAMVWKGKWQTNLGLLEIATDGFNFFGWITHGSDPRKERVAFKGDEKTVSGAWDSEFDVTGTWIHKPARWGDLTLTLSADANSFTGTYSANKAGALGMQEFGFRGERVDKLPGAGQPQTPREPTVPAVPDAFPAAEKDQETVDFVRLTGRWNSTLGTIEIMGGSPESPNGSARLSGRFTPDSGKASSFVVRPAGGELIGQGGQDSGGERRFKARLIDDRTLELSVTEGAPFSGRMVLTASRVDDSSPAASLSGDWETSLGRMTLRVEGAHLTGTVIPDHGASEGRILVAMHHFDGMRRGAELGGAWKAAIVGVEGAGTLRLDPSADGKSFSGSYTRMVAGKPVEQGWSGRKIVAQTPAPTPAPASVSDPRPAPAPSAPTPGSETEAPAGDYQPLGKWDVRLDRVENPRDDRLTHVYLTLRNPGTRDLLQTEDVWVYLEAGGVEQRSGQGLRAEPGYPKLFGSPPPVVRAGKEIRTKFVFDRQNGGGPMTLTIEEGGKQAVYDF</sequence>
<reference evidence="3 4" key="1">
    <citation type="submission" date="2019-04" db="EMBL/GenBank/DDBJ databases">
        <title>Sphingomonas psychrotolerans sp. nov., isolated from soil in the Tianshan Mountains, Xinjiang, China.</title>
        <authorList>
            <person name="Luo Y."/>
            <person name="Sheng H."/>
        </authorList>
    </citation>
    <scope>NUCLEOTIDE SEQUENCE [LARGE SCALE GENOMIC DNA]</scope>
    <source>
        <strain evidence="3 4">KIS18-15</strain>
    </source>
</reference>
<feature type="chain" id="PRO_5020721211" evidence="2">
    <location>
        <begin position="34"/>
        <end position="652"/>
    </location>
</feature>
<evidence type="ECO:0000313" key="4">
    <source>
        <dbReference type="Proteomes" id="UP000309848"/>
    </source>
</evidence>
<keyword evidence="4" id="KW-1185">Reference proteome</keyword>
<feature type="region of interest" description="Disordered" evidence="1">
    <location>
        <begin position="503"/>
        <end position="543"/>
    </location>
</feature>
<protein>
    <submittedName>
        <fullName evidence="3">Uncharacterized protein</fullName>
    </submittedName>
</protein>
<feature type="signal peptide" evidence="2">
    <location>
        <begin position="1"/>
        <end position="33"/>
    </location>
</feature>